<feature type="transmembrane region" description="Helical" evidence="8">
    <location>
        <begin position="237"/>
        <end position="260"/>
    </location>
</feature>
<proteinExistence type="predicted"/>
<dbReference type="GO" id="GO:0046872">
    <property type="term" value="F:metal ion binding"/>
    <property type="evidence" value="ECO:0007669"/>
    <property type="project" value="UniProtKB-KW"/>
</dbReference>
<comment type="cofactor">
    <cofactor evidence="7">
        <name>Mg(2+)</name>
        <dbReference type="ChEBI" id="CHEBI:18420"/>
    </cofactor>
</comment>
<feature type="transmembrane region" description="Helical" evidence="8">
    <location>
        <begin position="186"/>
        <end position="203"/>
    </location>
</feature>
<feature type="transmembrane region" description="Helical" evidence="8">
    <location>
        <begin position="311"/>
        <end position="329"/>
    </location>
</feature>
<dbReference type="EMBL" id="RBIG01000003">
    <property type="protein sequence ID" value="RKQ68556.1"/>
    <property type="molecule type" value="Genomic_DNA"/>
</dbReference>
<evidence type="ECO:0000313" key="10">
    <source>
        <dbReference type="Proteomes" id="UP000277424"/>
    </source>
</evidence>
<dbReference type="GO" id="GO:0071555">
    <property type="term" value="P:cell wall organization"/>
    <property type="evidence" value="ECO:0007669"/>
    <property type="project" value="TreeGrafter"/>
</dbReference>
<feature type="binding site" evidence="7">
    <location>
        <position position="153"/>
    </location>
    <ligand>
        <name>Mg(2+)</name>
        <dbReference type="ChEBI" id="CHEBI:18420"/>
    </ligand>
</feature>
<dbReference type="PANTHER" id="PTHR22926:SF3">
    <property type="entry name" value="UNDECAPRENYL-PHOSPHATE ALPHA-N-ACETYLGLUCOSAMINYL 1-PHOSPHATE TRANSFERASE"/>
    <property type="match status" value="1"/>
</dbReference>
<dbReference type="Pfam" id="PF00953">
    <property type="entry name" value="Glycos_transf_4"/>
    <property type="match status" value="1"/>
</dbReference>
<sequence>MAAGWVWSMAAPLGVLLLAAMATRAVLGLLLRHAVLDHPNRRSSHSVAVPRGGGIAVLAALAIGWIAYALTMPALLPVMALLLAAAAGLAAVSFLDDLFDLKATTRLLAQFLAVLLGMLALADIGPVFQGLLPGWLDMLATLLLWLWFVNLFNFMDGIDGLAGVQTVALALGLALLAPLTAALAGWQPPLLMLAAAAAGFLWFNWHPARLFLGDVGSVPLGFLLGFLLLAAAASGQWAAALILPAYYLADASITLVRRILRGEKFWHGHREHFYQQAVRRGFSHAAVSLRVAIGNSLLILLSALAAHGHEAPALAGALLVTAGLLAWMARAQPKGSR</sequence>
<dbReference type="GO" id="GO:0009103">
    <property type="term" value="P:lipopolysaccharide biosynthetic process"/>
    <property type="evidence" value="ECO:0007669"/>
    <property type="project" value="TreeGrafter"/>
</dbReference>
<evidence type="ECO:0000256" key="8">
    <source>
        <dbReference type="SAM" id="Phobius"/>
    </source>
</evidence>
<organism evidence="9 10">
    <name type="scientific">Oceanibaculum indicum</name>
    <dbReference type="NCBI Taxonomy" id="526216"/>
    <lineage>
        <taxon>Bacteria</taxon>
        <taxon>Pseudomonadati</taxon>
        <taxon>Pseudomonadota</taxon>
        <taxon>Alphaproteobacteria</taxon>
        <taxon>Rhodospirillales</taxon>
        <taxon>Oceanibaculaceae</taxon>
        <taxon>Oceanibaculum</taxon>
    </lineage>
</organism>
<evidence type="ECO:0000256" key="7">
    <source>
        <dbReference type="PIRSR" id="PIRSR600715-1"/>
    </source>
</evidence>
<keyword evidence="2" id="KW-1003">Cell membrane</keyword>
<keyword evidence="7" id="KW-0460">Magnesium</keyword>
<feature type="transmembrane region" description="Helical" evidence="8">
    <location>
        <begin position="134"/>
        <end position="154"/>
    </location>
</feature>
<dbReference type="GO" id="GO:0005886">
    <property type="term" value="C:plasma membrane"/>
    <property type="evidence" value="ECO:0007669"/>
    <property type="project" value="UniProtKB-SubCell"/>
</dbReference>
<dbReference type="CDD" id="cd06854">
    <property type="entry name" value="GT_WbpL_WbcO_like"/>
    <property type="match status" value="1"/>
</dbReference>
<keyword evidence="6 8" id="KW-0472">Membrane</keyword>
<dbReference type="GO" id="GO:0016780">
    <property type="term" value="F:phosphotransferase activity, for other substituted phosphate groups"/>
    <property type="evidence" value="ECO:0007669"/>
    <property type="project" value="InterPro"/>
</dbReference>
<dbReference type="GO" id="GO:0044038">
    <property type="term" value="P:cell wall macromolecule biosynthetic process"/>
    <property type="evidence" value="ECO:0007669"/>
    <property type="project" value="TreeGrafter"/>
</dbReference>
<feature type="transmembrane region" description="Helical" evidence="8">
    <location>
        <begin position="48"/>
        <end position="68"/>
    </location>
</feature>
<comment type="caution">
    <text evidence="9">The sequence shown here is derived from an EMBL/GenBank/DDBJ whole genome shotgun (WGS) entry which is preliminary data.</text>
</comment>
<dbReference type="PANTHER" id="PTHR22926">
    <property type="entry name" value="PHOSPHO-N-ACETYLMURAMOYL-PENTAPEPTIDE-TRANSFERASE"/>
    <property type="match status" value="1"/>
</dbReference>
<feature type="transmembrane region" description="Helical" evidence="8">
    <location>
        <begin position="74"/>
        <end position="95"/>
    </location>
</feature>
<keyword evidence="7" id="KW-0479">Metal-binding</keyword>
<dbReference type="RefSeq" id="WP_183077994.1">
    <property type="nucleotide sequence ID" value="NZ_RBIG01000003.1"/>
</dbReference>
<feature type="transmembrane region" description="Helical" evidence="8">
    <location>
        <begin position="281"/>
        <end position="305"/>
    </location>
</feature>
<gene>
    <name evidence="9" type="ORF">BCL74_3036</name>
</gene>
<evidence type="ECO:0000256" key="4">
    <source>
        <dbReference type="ARBA" id="ARBA00022692"/>
    </source>
</evidence>
<feature type="transmembrane region" description="Helical" evidence="8">
    <location>
        <begin position="107"/>
        <end position="128"/>
    </location>
</feature>
<evidence type="ECO:0000256" key="3">
    <source>
        <dbReference type="ARBA" id="ARBA00022679"/>
    </source>
</evidence>
<keyword evidence="3 9" id="KW-0808">Transferase</keyword>
<evidence type="ECO:0000256" key="2">
    <source>
        <dbReference type="ARBA" id="ARBA00022475"/>
    </source>
</evidence>
<name>A0A420WC54_9PROT</name>
<feature type="binding site" evidence="7">
    <location>
        <position position="214"/>
    </location>
    <ligand>
        <name>Mg(2+)</name>
        <dbReference type="ChEBI" id="CHEBI:18420"/>
    </ligand>
</feature>
<dbReference type="Proteomes" id="UP000277424">
    <property type="component" value="Unassembled WGS sequence"/>
</dbReference>
<comment type="subcellular location">
    <subcellularLocation>
        <location evidence="1">Cell membrane</location>
        <topology evidence="1">Multi-pass membrane protein</topology>
    </subcellularLocation>
</comment>
<evidence type="ECO:0000313" key="9">
    <source>
        <dbReference type="EMBL" id="RKQ68556.1"/>
    </source>
</evidence>
<evidence type="ECO:0000256" key="5">
    <source>
        <dbReference type="ARBA" id="ARBA00022989"/>
    </source>
</evidence>
<feature type="transmembrane region" description="Helical" evidence="8">
    <location>
        <begin position="6"/>
        <end position="27"/>
    </location>
</feature>
<protein>
    <submittedName>
        <fullName evidence="9">UDP-N-acetylmuramyl pentapeptide phosphotransferase/UDP-N-acetylglucosamine-1-phosphate transferase</fullName>
    </submittedName>
</protein>
<feature type="transmembrane region" description="Helical" evidence="8">
    <location>
        <begin position="210"/>
        <end position="231"/>
    </location>
</feature>
<keyword evidence="4 8" id="KW-0812">Transmembrane</keyword>
<evidence type="ECO:0000256" key="1">
    <source>
        <dbReference type="ARBA" id="ARBA00004651"/>
    </source>
</evidence>
<keyword evidence="5 8" id="KW-1133">Transmembrane helix</keyword>
<dbReference type="AlphaFoldDB" id="A0A420WC54"/>
<dbReference type="InterPro" id="IPR000715">
    <property type="entry name" value="Glycosyl_transferase_4"/>
</dbReference>
<evidence type="ECO:0000256" key="6">
    <source>
        <dbReference type="ARBA" id="ARBA00023136"/>
    </source>
</evidence>
<accession>A0A420WC54</accession>
<feature type="transmembrane region" description="Helical" evidence="8">
    <location>
        <begin position="161"/>
        <end position="180"/>
    </location>
</feature>
<reference evidence="9 10" key="1">
    <citation type="submission" date="2018-10" db="EMBL/GenBank/DDBJ databases">
        <title>Comparative analysis of microorganisms from saline springs in Andes Mountain Range, Colombia.</title>
        <authorList>
            <person name="Rubin E."/>
        </authorList>
    </citation>
    <scope>NUCLEOTIDE SEQUENCE [LARGE SCALE GENOMIC DNA]</scope>
    <source>
        <strain evidence="9 10">USBA 36</strain>
    </source>
</reference>